<dbReference type="EMBL" id="GL883146">
    <property type="protein sequence ID" value="EGG00519.1"/>
    <property type="molecule type" value="Genomic_DNA"/>
</dbReference>
<dbReference type="AlphaFoldDB" id="F4S441"/>
<dbReference type="KEGG" id="mlr:MELLADRAFT_111752"/>
<evidence type="ECO:0000313" key="2">
    <source>
        <dbReference type="Proteomes" id="UP000001072"/>
    </source>
</evidence>
<dbReference type="GeneID" id="18924480"/>
<keyword evidence="2" id="KW-1185">Reference proteome</keyword>
<dbReference type="InParanoid" id="F4S441"/>
<protein>
    <submittedName>
        <fullName evidence="1">Uncharacterized protein</fullName>
    </submittedName>
</protein>
<dbReference type="HOGENOM" id="CLU_1283503_0_0_1"/>
<dbReference type="Proteomes" id="UP000001072">
    <property type="component" value="Unassembled WGS sequence"/>
</dbReference>
<accession>F4S441</accession>
<gene>
    <name evidence="1" type="ORF">MELLADRAFT_111752</name>
</gene>
<organism evidence="2">
    <name type="scientific">Melampsora larici-populina (strain 98AG31 / pathotype 3-4-7)</name>
    <name type="common">Poplar leaf rust fungus</name>
    <dbReference type="NCBI Taxonomy" id="747676"/>
    <lineage>
        <taxon>Eukaryota</taxon>
        <taxon>Fungi</taxon>
        <taxon>Dikarya</taxon>
        <taxon>Basidiomycota</taxon>
        <taxon>Pucciniomycotina</taxon>
        <taxon>Pucciniomycetes</taxon>
        <taxon>Pucciniales</taxon>
        <taxon>Melampsoraceae</taxon>
        <taxon>Melampsora</taxon>
    </lineage>
</organism>
<proteinExistence type="predicted"/>
<name>F4S441_MELLP</name>
<sequence length="215" mass="24855">MYLGKKLEERQRSEPFFNFLSTVHDATSSKTKALGLMNIILKSDIQTWAQHLQEIFKEPPLGEMIAFWKFISELLYFMPTSALQVTLIEAIKLENQLGDEQGTRVLRSPRLALLRVIRIGGANMKEHISILKEVNKPERVIDIFTREEQDKLGVHRMHLEGKWSSFEEELIYQHWASYHPRDLAVSTARKVKYSMKPVLLNVSGKGSQRITSSKM</sequence>
<evidence type="ECO:0000313" key="1">
    <source>
        <dbReference type="EMBL" id="EGG00519.1"/>
    </source>
</evidence>
<dbReference type="VEuPathDB" id="FungiDB:MELLADRAFT_111752"/>
<reference evidence="2" key="1">
    <citation type="journal article" date="2011" name="Proc. Natl. Acad. Sci. U.S.A.">
        <title>Obligate biotrophy features unraveled by the genomic analysis of rust fungi.</title>
        <authorList>
            <person name="Duplessis S."/>
            <person name="Cuomo C.A."/>
            <person name="Lin Y.-C."/>
            <person name="Aerts A."/>
            <person name="Tisserant E."/>
            <person name="Veneault-Fourrey C."/>
            <person name="Joly D.L."/>
            <person name="Hacquard S."/>
            <person name="Amselem J."/>
            <person name="Cantarel B.L."/>
            <person name="Chiu R."/>
            <person name="Coutinho P.M."/>
            <person name="Feau N."/>
            <person name="Field M."/>
            <person name="Frey P."/>
            <person name="Gelhaye E."/>
            <person name="Goldberg J."/>
            <person name="Grabherr M.G."/>
            <person name="Kodira C.D."/>
            <person name="Kohler A."/>
            <person name="Kuees U."/>
            <person name="Lindquist E.A."/>
            <person name="Lucas S.M."/>
            <person name="Mago R."/>
            <person name="Mauceli E."/>
            <person name="Morin E."/>
            <person name="Murat C."/>
            <person name="Pangilinan J.L."/>
            <person name="Park R."/>
            <person name="Pearson M."/>
            <person name="Quesneville H."/>
            <person name="Rouhier N."/>
            <person name="Sakthikumar S."/>
            <person name="Salamov A.A."/>
            <person name="Schmutz J."/>
            <person name="Selles B."/>
            <person name="Shapiro H."/>
            <person name="Tanguay P."/>
            <person name="Tuskan G.A."/>
            <person name="Henrissat B."/>
            <person name="Van de Peer Y."/>
            <person name="Rouze P."/>
            <person name="Ellis J.G."/>
            <person name="Dodds P.N."/>
            <person name="Schein J.E."/>
            <person name="Zhong S."/>
            <person name="Hamelin R.C."/>
            <person name="Grigoriev I.V."/>
            <person name="Szabo L.J."/>
            <person name="Martin F."/>
        </authorList>
    </citation>
    <scope>NUCLEOTIDE SEQUENCE [LARGE SCALE GENOMIC DNA]</scope>
    <source>
        <strain evidence="2">98AG31 / pathotype 3-4-7</strain>
    </source>
</reference>
<dbReference type="RefSeq" id="XP_007416166.1">
    <property type="nucleotide sequence ID" value="XM_007416104.1"/>
</dbReference>